<feature type="region of interest" description="Disordered" evidence="4">
    <location>
        <begin position="565"/>
        <end position="592"/>
    </location>
</feature>
<evidence type="ECO:0000256" key="4">
    <source>
        <dbReference type="SAM" id="MobiDB-lite"/>
    </source>
</evidence>
<feature type="domain" description="Centrosomal protein C10orf90 N-terminal" evidence="6">
    <location>
        <begin position="173"/>
        <end position="475"/>
    </location>
</feature>
<feature type="compositionally biased region" description="Pro residues" evidence="4">
    <location>
        <begin position="499"/>
        <end position="516"/>
    </location>
</feature>
<evidence type="ECO:0000256" key="2">
    <source>
        <dbReference type="ARBA" id="ARBA00022490"/>
    </source>
</evidence>
<proteinExistence type="predicted"/>
<feature type="compositionally biased region" description="Polar residues" evidence="4">
    <location>
        <begin position="86"/>
        <end position="96"/>
    </location>
</feature>
<feature type="compositionally biased region" description="Acidic residues" evidence="4">
    <location>
        <begin position="521"/>
        <end position="530"/>
    </location>
</feature>
<evidence type="ECO:0000256" key="3">
    <source>
        <dbReference type="ARBA" id="ARBA00023212"/>
    </source>
</evidence>
<dbReference type="GeneID" id="132532713"/>
<feature type="domain" description="ALMS motif" evidence="5">
    <location>
        <begin position="538"/>
        <end position="665"/>
    </location>
</feature>
<dbReference type="Pfam" id="PF17730">
    <property type="entry name" value="Centro_C10orf90"/>
    <property type="match status" value="1"/>
</dbReference>
<gene>
    <name evidence="8" type="primary">C14H10orf90</name>
</gene>
<organism evidence="7 8">
    <name type="scientific">Erinaceus europaeus</name>
    <name type="common">Western European hedgehog</name>
    <dbReference type="NCBI Taxonomy" id="9365"/>
    <lineage>
        <taxon>Eukaryota</taxon>
        <taxon>Metazoa</taxon>
        <taxon>Chordata</taxon>
        <taxon>Craniata</taxon>
        <taxon>Vertebrata</taxon>
        <taxon>Euteleostomi</taxon>
        <taxon>Mammalia</taxon>
        <taxon>Eutheria</taxon>
        <taxon>Laurasiatheria</taxon>
        <taxon>Eulipotyphla</taxon>
        <taxon>Erinaceidae</taxon>
        <taxon>Erinaceinae</taxon>
        <taxon>Erinaceus</taxon>
    </lineage>
</organism>
<feature type="region of interest" description="Disordered" evidence="4">
    <location>
        <begin position="76"/>
        <end position="96"/>
    </location>
</feature>
<reference evidence="8" key="1">
    <citation type="submission" date="2025-08" db="UniProtKB">
        <authorList>
            <consortium name="RefSeq"/>
        </authorList>
    </citation>
    <scope>IDENTIFICATION</scope>
</reference>
<keyword evidence="2" id="KW-0963">Cytoplasm</keyword>
<keyword evidence="7" id="KW-1185">Reference proteome</keyword>
<keyword evidence="3" id="KW-0206">Cytoskeleton</keyword>
<sequence length="668" mass="72380">MQPCGSPAKTPPLGHAAGRAELGVHRAFQIRTFSTGLKNHVMFMDLVKSTWLPSQRRARVCGLHMSQALRRAESTAGRYEVHSRQDLPSQEQSAWERNGSLSGAGLQDNWYSANDLIALKNLQSDAAGKKSDFTQEALPMLSPEMISPTVTSQLMNDGEATGPAQAVLGIPTPSSPKWPGGPPLACHRGVAPDRALVLLPGPLGVHMPLQELGPGTEPAPRGDPGGPSPQKGFASITITARRVGPPASTVLWGAREDPQPREPSALAGSPCPQRPYGPAPCTELSRSGSGRRLQEGPRQGWMAPVDSGEDSYSADTPRADQGPLLFSSCVHLRVSQQSPQSIFYLDRSLSVPLEAVAGSGPKLHRSVLSLNLSCNSHGPPADGGGGTANTPRPRRQVPLAPRWSLGSQDSFWKASPPPGPQPLPPGACPWREPPLRGKAELTGAETQQLPAGDKPLAHCPSRQLSIHIPGWSYTAGDYTCCDLVVKIQECKGRAVTTPAEPPPVPPESASPTPAPAKEPETTDLPEESSEDPQVPAPSLTLQEALEVRKPQFISRSQERLKRLEHMAQQRKAQRKDAVAQKQSVPPTRASRKQFTIPHPLSDNLFKPKERSISEKERYMHSKRIYNNLPEVKKKKEEQKKKVALQSNRLRAEVFKKQLLDQLLQRSAV</sequence>
<dbReference type="PANTHER" id="PTHR21553:SF24">
    <property type="entry name" value="(E2-INDEPENDENT) E3 UBIQUITIN-CONJUGATING ENZYME FATS"/>
    <property type="match status" value="1"/>
</dbReference>
<dbReference type="InterPro" id="IPR041179">
    <property type="entry name" value="C10orf90_N"/>
</dbReference>
<protein>
    <submittedName>
        <fullName evidence="8">(E2-independent) E3 ubiquitin-conjugating enzyme FATS isoform X1</fullName>
    </submittedName>
</protein>
<evidence type="ECO:0000256" key="1">
    <source>
        <dbReference type="ARBA" id="ARBA00004300"/>
    </source>
</evidence>
<dbReference type="InterPro" id="IPR029299">
    <property type="entry name" value="ALMS_motif"/>
</dbReference>
<feature type="region of interest" description="Disordered" evidence="4">
    <location>
        <begin position="495"/>
        <end position="536"/>
    </location>
</feature>
<dbReference type="Proteomes" id="UP001652624">
    <property type="component" value="Chromosome 14"/>
</dbReference>
<evidence type="ECO:0000259" key="6">
    <source>
        <dbReference type="Pfam" id="PF17730"/>
    </source>
</evidence>
<comment type="subcellular location">
    <subcellularLocation>
        <location evidence="1">Cytoplasm</location>
        <location evidence="1">Cytoskeleton</location>
        <location evidence="1">Microtubule organizing center</location>
        <location evidence="1">Centrosome</location>
    </subcellularLocation>
</comment>
<feature type="region of interest" description="Disordered" evidence="4">
    <location>
        <begin position="250"/>
        <end position="316"/>
    </location>
</feature>
<name>A0ABM3VRX0_ERIEU</name>
<accession>A0ABM3VRX0</accession>
<feature type="compositionally biased region" description="Pro residues" evidence="4">
    <location>
        <begin position="415"/>
        <end position="427"/>
    </location>
</feature>
<feature type="region of interest" description="Disordered" evidence="4">
    <location>
        <begin position="207"/>
        <end position="233"/>
    </location>
</feature>
<evidence type="ECO:0000313" key="7">
    <source>
        <dbReference type="Proteomes" id="UP001652624"/>
    </source>
</evidence>
<feature type="region of interest" description="Disordered" evidence="4">
    <location>
        <begin position="375"/>
        <end position="435"/>
    </location>
</feature>
<evidence type="ECO:0000259" key="5">
    <source>
        <dbReference type="Pfam" id="PF15309"/>
    </source>
</evidence>
<evidence type="ECO:0000313" key="8">
    <source>
        <dbReference type="RefSeq" id="XP_060027069.1"/>
    </source>
</evidence>
<dbReference type="Pfam" id="PF15309">
    <property type="entry name" value="ALMS_motif"/>
    <property type="match status" value="1"/>
</dbReference>
<dbReference type="PANTHER" id="PTHR21553">
    <property type="entry name" value="ALMS1-RELATED"/>
    <property type="match status" value="1"/>
</dbReference>
<dbReference type="RefSeq" id="XP_060027069.1">
    <property type="nucleotide sequence ID" value="XM_060171086.1"/>
</dbReference>